<accession>W7F9Y8</accession>
<evidence type="ECO:0000313" key="3">
    <source>
        <dbReference type="Proteomes" id="UP000054337"/>
    </source>
</evidence>
<keyword evidence="1" id="KW-1133">Transmembrane helix</keyword>
<gene>
    <name evidence="2" type="ORF">COCVIDRAFT_84890</name>
</gene>
<dbReference type="EMBL" id="KI968693">
    <property type="protein sequence ID" value="EUN32527.1"/>
    <property type="molecule type" value="Genomic_DNA"/>
</dbReference>
<keyword evidence="1" id="KW-0812">Transmembrane</keyword>
<keyword evidence="3" id="KW-1185">Reference proteome</keyword>
<dbReference type="RefSeq" id="XP_014562141.1">
    <property type="nucleotide sequence ID" value="XM_014706655.1"/>
</dbReference>
<feature type="transmembrane region" description="Helical" evidence="1">
    <location>
        <begin position="68"/>
        <end position="84"/>
    </location>
</feature>
<evidence type="ECO:0000313" key="2">
    <source>
        <dbReference type="EMBL" id="EUN32527.1"/>
    </source>
</evidence>
<protein>
    <submittedName>
        <fullName evidence="2">Uncharacterized protein</fullName>
    </submittedName>
</protein>
<keyword evidence="1" id="KW-0472">Membrane</keyword>
<sequence>MPKPLHLQVNWHQRPRLRAQGKTLTCLPRARQAARALSLLLTTRRRSAALSSASSRTSFPARTRTKRFIHFVACLLSSLVIFSYRR</sequence>
<name>W7F9Y8_BIPV3</name>
<proteinExistence type="predicted"/>
<dbReference type="HOGENOM" id="CLU_2497560_0_0_1"/>
<dbReference type="AlphaFoldDB" id="W7F9Y8"/>
<evidence type="ECO:0000256" key="1">
    <source>
        <dbReference type="SAM" id="Phobius"/>
    </source>
</evidence>
<dbReference type="GeneID" id="26258205"/>
<reference evidence="2 3" key="1">
    <citation type="journal article" date="2013" name="PLoS Genet.">
        <title>Comparative genome structure, secondary metabolite, and effector coding capacity across Cochliobolus pathogens.</title>
        <authorList>
            <person name="Condon B.J."/>
            <person name="Leng Y."/>
            <person name="Wu D."/>
            <person name="Bushley K.E."/>
            <person name="Ohm R.A."/>
            <person name="Otillar R."/>
            <person name="Martin J."/>
            <person name="Schackwitz W."/>
            <person name="Grimwood J."/>
            <person name="MohdZainudin N."/>
            <person name="Xue C."/>
            <person name="Wang R."/>
            <person name="Manning V.A."/>
            <person name="Dhillon B."/>
            <person name="Tu Z.J."/>
            <person name="Steffenson B.J."/>
            <person name="Salamov A."/>
            <person name="Sun H."/>
            <person name="Lowry S."/>
            <person name="LaButti K."/>
            <person name="Han J."/>
            <person name="Copeland A."/>
            <person name="Lindquist E."/>
            <person name="Barry K."/>
            <person name="Schmutz J."/>
            <person name="Baker S.E."/>
            <person name="Ciuffetti L.M."/>
            <person name="Grigoriev I.V."/>
            <person name="Zhong S."/>
            <person name="Turgeon B.G."/>
        </authorList>
    </citation>
    <scope>NUCLEOTIDE SEQUENCE [LARGE SCALE GENOMIC DNA]</scope>
    <source>
        <strain evidence="2 3">FI3</strain>
    </source>
</reference>
<dbReference type="Proteomes" id="UP000054337">
    <property type="component" value="Unassembled WGS sequence"/>
</dbReference>
<organism evidence="2 3">
    <name type="scientific">Bipolaris victoriae (strain FI3)</name>
    <name type="common">Victoria blight of oats agent</name>
    <name type="synonym">Cochliobolus victoriae</name>
    <dbReference type="NCBI Taxonomy" id="930091"/>
    <lineage>
        <taxon>Eukaryota</taxon>
        <taxon>Fungi</taxon>
        <taxon>Dikarya</taxon>
        <taxon>Ascomycota</taxon>
        <taxon>Pezizomycotina</taxon>
        <taxon>Dothideomycetes</taxon>
        <taxon>Pleosporomycetidae</taxon>
        <taxon>Pleosporales</taxon>
        <taxon>Pleosporineae</taxon>
        <taxon>Pleosporaceae</taxon>
        <taxon>Bipolaris</taxon>
    </lineage>
</organism>